<evidence type="ECO:0000313" key="6">
    <source>
        <dbReference type="EMBL" id="GHB80038.1"/>
    </source>
</evidence>
<keyword evidence="3" id="KW-0378">Hydrolase</keyword>
<sequence>MKVCKNIFLICAVFFLCDFKPRSVSIADKKPNIVYILVDQWRAQAGGYAGDPNAHTPNIDRLAGVSLNVRNAVSGMPVCSPHRASLMSGQYPLTHGVFMNDVLLDTNAVTLGKVYAQNGYDTGFIGKWHIDGHGRRSYIPATRHQGFEYWKALECTHNYNHSEYYIGNDPERKVWDGYDVTEQSSDAITYIRKHAYQDEPFVLFVSMGAPHDPYQTAPEKYRKMFEDKKIILRENVPAGKREKAIETLRGYYAHMAAIDDNVGEIWKALTDTKIEENTIFVFTADHGDLLGSHGWWNKQQPYNESIRVPFLMHYPKAFGTKGSVSDILLNTPDIMPTLLGLSNVAAPRSMEGIDYSEVLRGKQKSGVTETLISCVQPFGQWPRSRGGKEYRGIVTQRYTYTRDLNGPWQLFDNEKDPFQLNNLVGNSEHKGLQASLDGRLSKLLRERNDKFLPGLEYVKKWNYVIDETETVPYRDMNYEGKPLVED</sequence>
<dbReference type="PROSITE" id="PS00149">
    <property type="entry name" value="SULFATASE_2"/>
    <property type="match status" value="1"/>
</dbReference>
<protein>
    <submittedName>
        <fullName evidence="6">Sulfatase</fullName>
    </submittedName>
</protein>
<dbReference type="InterPro" id="IPR017850">
    <property type="entry name" value="Alkaline_phosphatase_core_sf"/>
</dbReference>
<dbReference type="PANTHER" id="PTHR42693:SF53">
    <property type="entry name" value="ENDO-4-O-SULFATASE"/>
    <property type="match status" value="1"/>
</dbReference>
<accession>A0A8J3DBL5</accession>
<feature type="domain" description="Sulfatase N-terminal" evidence="5">
    <location>
        <begin position="31"/>
        <end position="343"/>
    </location>
</feature>
<dbReference type="Proteomes" id="UP000598271">
    <property type="component" value="Unassembled WGS sequence"/>
</dbReference>
<evidence type="ECO:0000256" key="3">
    <source>
        <dbReference type="ARBA" id="ARBA00022801"/>
    </source>
</evidence>
<proteinExistence type="inferred from homology"/>
<dbReference type="CDD" id="cd16034">
    <property type="entry name" value="sulfatase_like"/>
    <property type="match status" value="1"/>
</dbReference>
<keyword evidence="2" id="KW-0479">Metal-binding</keyword>
<keyword evidence="4" id="KW-0106">Calcium</keyword>
<gene>
    <name evidence="6" type="ORF">GCM10007390_37800</name>
</gene>
<dbReference type="Gene3D" id="3.30.1120.10">
    <property type="match status" value="1"/>
</dbReference>
<evidence type="ECO:0000313" key="7">
    <source>
        <dbReference type="Proteomes" id="UP000598271"/>
    </source>
</evidence>
<dbReference type="EMBL" id="BMXF01000004">
    <property type="protein sequence ID" value="GHB80038.1"/>
    <property type="molecule type" value="Genomic_DNA"/>
</dbReference>
<dbReference type="AlphaFoldDB" id="A0A8J3DBL5"/>
<dbReference type="RefSeq" id="WP_189566135.1">
    <property type="nucleotide sequence ID" value="NZ_BMXF01000004.1"/>
</dbReference>
<dbReference type="GO" id="GO:0046872">
    <property type="term" value="F:metal ion binding"/>
    <property type="evidence" value="ECO:0007669"/>
    <property type="project" value="UniProtKB-KW"/>
</dbReference>
<dbReference type="PANTHER" id="PTHR42693">
    <property type="entry name" value="ARYLSULFATASE FAMILY MEMBER"/>
    <property type="match status" value="1"/>
</dbReference>
<name>A0A8J3DBL5_9BACT</name>
<evidence type="ECO:0000256" key="1">
    <source>
        <dbReference type="ARBA" id="ARBA00008779"/>
    </source>
</evidence>
<keyword evidence="7" id="KW-1185">Reference proteome</keyword>
<dbReference type="Gene3D" id="3.40.720.10">
    <property type="entry name" value="Alkaline Phosphatase, subunit A"/>
    <property type="match status" value="1"/>
</dbReference>
<reference evidence="6 7" key="1">
    <citation type="journal article" date="2014" name="Int. J. Syst. Evol. Microbiol.">
        <title>Complete genome sequence of Corynebacterium casei LMG S-19264T (=DSM 44701T), isolated from a smear-ripened cheese.</title>
        <authorList>
            <consortium name="US DOE Joint Genome Institute (JGI-PGF)"/>
            <person name="Walter F."/>
            <person name="Albersmeier A."/>
            <person name="Kalinowski J."/>
            <person name="Ruckert C."/>
        </authorList>
    </citation>
    <scope>NUCLEOTIDE SEQUENCE [LARGE SCALE GENOMIC DNA]</scope>
    <source>
        <strain evidence="6 7">KCTC 12866</strain>
    </source>
</reference>
<comment type="similarity">
    <text evidence="1">Belongs to the sulfatase family.</text>
</comment>
<dbReference type="SUPFAM" id="SSF53649">
    <property type="entry name" value="Alkaline phosphatase-like"/>
    <property type="match status" value="1"/>
</dbReference>
<evidence type="ECO:0000256" key="2">
    <source>
        <dbReference type="ARBA" id="ARBA00022723"/>
    </source>
</evidence>
<dbReference type="InterPro" id="IPR000917">
    <property type="entry name" value="Sulfatase_N"/>
</dbReference>
<evidence type="ECO:0000256" key="4">
    <source>
        <dbReference type="ARBA" id="ARBA00022837"/>
    </source>
</evidence>
<dbReference type="Pfam" id="PF00884">
    <property type="entry name" value="Sulfatase"/>
    <property type="match status" value="1"/>
</dbReference>
<evidence type="ECO:0000259" key="5">
    <source>
        <dbReference type="Pfam" id="PF00884"/>
    </source>
</evidence>
<dbReference type="GO" id="GO:0004065">
    <property type="term" value="F:arylsulfatase activity"/>
    <property type="evidence" value="ECO:0007669"/>
    <property type="project" value="TreeGrafter"/>
</dbReference>
<organism evidence="6 7">
    <name type="scientific">Persicitalea jodogahamensis</name>
    <dbReference type="NCBI Taxonomy" id="402147"/>
    <lineage>
        <taxon>Bacteria</taxon>
        <taxon>Pseudomonadati</taxon>
        <taxon>Bacteroidota</taxon>
        <taxon>Cytophagia</taxon>
        <taxon>Cytophagales</taxon>
        <taxon>Spirosomataceae</taxon>
        <taxon>Persicitalea</taxon>
    </lineage>
</organism>
<dbReference type="InterPro" id="IPR050738">
    <property type="entry name" value="Sulfatase"/>
</dbReference>
<comment type="caution">
    <text evidence="6">The sequence shown here is derived from an EMBL/GenBank/DDBJ whole genome shotgun (WGS) entry which is preliminary data.</text>
</comment>
<dbReference type="InterPro" id="IPR024607">
    <property type="entry name" value="Sulfatase_CS"/>
</dbReference>